<protein>
    <submittedName>
        <fullName evidence="1">Uncharacterized protein</fullName>
    </submittedName>
</protein>
<dbReference type="Proteomes" id="UP000566819">
    <property type="component" value="Unassembled WGS sequence"/>
</dbReference>
<dbReference type="InterPro" id="IPR032675">
    <property type="entry name" value="LRR_dom_sf"/>
</dbReference>
<dbReference type="EMBL" id="JAAMPI010000919">
    <property type="protein sequence ID" value="KAF4627739.1"/>
    <property type="molecule type" value="Genomic_DNA"/>
</dbReference>
<evidence type="ECO:0000313" key="2">
    <source>
        <dbReference type="Proteomes" id="UP000566819"/>
    </source>
</evidence>
<comment type="caution">
    <text evidence="1">The sequence shown here is derived from an EMBL/GenBank/DDBJ whole genome shotgun (WGS) entry which is preliminary data.</text>
</comment>
<dbReference type="OrthoDB" id="3542117at2759"/>
<gene>
    <name evidence="1" type="ORF">G7Y89_g10416</name>
</gene>
<evidence type="ECO:0000313" key="1">
    <source>
        <dbReference type="EMBL" id="KAF4627739.1"/>
    </source>
</evidence>
<keyword evidence="2" id="KW-1185">Reference proteome</keyword>
<organism evidence="1 2">
    <name type="scientific">Cudoniella acicularis</name>
    <dbReference type="NCBI Taxonomy" id="354080"/>
    <lineage>
        <taxon>Eukaryota</taxon>
        <taxon>Fungi</taxon>
        <taxon>Dikarya</taxon>
        <taxon>Ascomycota</taxon>
        <taxon>Pezizomycotina</taxon>
        <taxon>Leotiomycetes</taxon>
        <taxon>Helotiales</taxon>
        <taxon>Tricladiaceae</taxon>
        <taxon>Cudoniella</taxon>
    </lineage>
</organism>
<sequence length="519" mass="60015">MDKKRYPSGTKRVVLEDLAPELIELIFEELYSIELESAFSGLRLLSRKLEAIIAPFRYRKIVLNHEIFEDQFAPYLSGIRSNICANTRHLVIKSETLQQKWGHVVELLLNCERLQDLTHNTPMPLLLKETILGRPALRFHLGYLISASYDDDGTEYASKFPISSIVSMKAMGIPYTEIPHYDNPLKTLLHESKNLESLSLCQVHSYVLQDPRWKFPFLRLKSLSIDQGWISFVKRRPAIYMDCSRLEDLELNVDLFPCFLQDLRTSKFPHLRSLRTVGEESHNSQIVFDRFKDFPERALPGLSNLFNGQHLEVVDIACVTSKFPIDCITNNKSLQILKLRDYDCLRKKIWLTPPGVFDFPGFSAEQIAMLQQNCPLISELDICIDVQIYHGGHLLDIVNKFRYLSSLRLSTNVVYDYVDGTGEEFAKNAVALLQSKQRTIPLSNVKIVLLMDMLKRGTPKPKQVTRLLKGQIWVLGEDCMYPEKYETPRPLPKTCIQEREFIFDINSPKDISMSKKRYY</sequence>
<dbReference type="SUPFAM" id="SSF52047">
    <property type="entry name" value="RNI-like"/>
    <property type="match status" value="1"/>
</dbReference>
<accession>A0A8H4RCT4</accession>
<dbReference type="AlphaFoldDB" id="A0A8H4RCT4"/>
<name>A0A8H4RCT4_9HELO</name>
<reference evidence="1 2" key="1">
    <citation type="submission" date="2020-03" db="EMBL/GenBank/DDBJ databases">
        <title>Draft Genome Sequence of Cudoniella acicularis.</title>
        <authorList>
            <person name="Buettner E."/>
            <person name="Kellner H."/>
        </authorList>
    </citation>
    <scope>NUCLEOTIDE SEQUENCE [LARGE SCALE GENOMIC DNA]</scope>
    <source>
        <strain evidence="1 2">DSM 108380</strain>
    </source>
</reference>
<dbReference type="Gene3D" id="3.80.10.10">
    <property type="entry name" value="Ribonuclease Inhibitor"/>
    <property type="match status" value="1"/>
</dbReference>
<proteinExistence type="predicted"/>